<dbReference type="Proteomes" id="UP000078148">
    <property type="component" value="Chromosome"/>
</dbReference>
<name>A0A172ZGN2_9BACL</name>
<dbReference type="RefSeq" id="WP_060534862.1">
    <property type="nucleotide sequence ID" value="NZ_CP013023.1"/>
</dbReference>
<keyword evidence="5" id="KW-1185">Reference proteome</keyword>
<dbReference type="EMBL" id="CP013023">
    <property type="protein sequence ID" value="ANF96758.1"/>
    <property type="molecule type" value="Genomic_DNA"/>
</dbReference>
<dbReference type="Pfam" id="PF01791">
    <property type="entry name" value="DeoC"/>
    <property type="match status" value="1"/>
</dbReference>
<dbReference type="InterPro" id="IPR011343">
    <property type="entry name" value="DeoC"/>
</dbReference>
<dbReference type="Gene3D" id="3.20.20.70">
    <property type="entry name" value="Aldolase class I"/>
    <property type="match status" value="1"/>
</dbReference>
<dbReference type="GO" id="GO:0004139">
    <property type="term" value="F:deoxyribose-phosphate aldolase activity"/>
    <property type="evidence" value="ECO:0007669"/>
    <property type="project" value="UniProtKB-UniRule"/>
</dbReference>
<evidence type="ECO:0000256" key="3">
    <source>
        <dbReference type="NCBIfam" id="TIGR00126"/>
    </source>
</evidence>
<accession>A0A172ZGN2</accession>
<dbReference type="PANTHER" id="PTHR10889:SF1">
    <property type="entry name" value="DEOXYRIBOSE-PHOSPHATE ALDOLASE"/>
    <property type="match status" value="1"/>
</dbReference>
<keyword evidence="2" id="KW-0704">Schiff base</keyword>
<dbReference type="SMART" id="SM01133">
    <property type="entry name" value="DeoC"/>
    <property type="match status" value="1"/>
</dbReference>
<dbReference type="OrthoDB" id="9778711at2"/>
<dbReference type="KEGG" id="pbv:AR543_12545"/>
<sequence length="251" mass="26917">MRQSEIDYAHIGRMLDVSAVRTDVTVDEVDQLIDIVKQYHCICASPMPYMTEYVIKQLANVPDTVVTGVVGFPSGADTTSMKIHTAREMLDIGCKELDMVINVGALKSGNGELVIQDIAAVVEAAEQVPVKAILEIAYLTDDEIRRGSEWIVQAGAAFVKTGTGWGPRPTTVDTIRLIKSVIGDAALIKAAGGIRDLDTLLLMKEAGCDRFGIGVRSALTILQDAYDRAGITVDSAVRTGLSSAANLTDTY</sequence>
<dbReference type="InterPro" id="IPR002915">
    <property type="entry name" value="DeoC/FbaB/LacD_aldolase"/>
</dbReference>
<dbReference type="GO" id="GO:0016052">
    <property type="term" value="P:carbohydrate catabolic process"/>
    <property type="evidence" value="ECO:0007669"/>
    <property type="project" value="TreeGrafter"/>
</dbReference>
<reference evidence="4 5" key="2">
    <citation type="journal article" date="2016" name="Int. J. Syst. Evol. Microbiol.">
        <title>Paenibacillus bovis sp. nov., isolated from raw yak (Bos grunniens) milk.</title>
        <authorList>
            <person name="Gao C."/>
            <person name="Han J."/>
            <person name="Liu Z."/>
            <person name="Xu X."/>
            <person name="Hang F."/>
            <person name="Wu Z."/>
        </authorList>
    </citation>
    <scope>NUCLEOTIDE SEQUENCE [LARGE SCALE GENOMIC DNA]</scope>
    <source>
        <strain evidence="4 5">BD3526</strain>
    </source>
</reference>
<dbReference type="NCBIfam" id="TIGR00126">
    <property type="entry name" value="deoC"/>
    <property type="match status" value="1"/>
</dbReference>
<evidence type="ECO:0000256" key="2">
    <source>
        <dbReference type="ARBA" id="ARBA00023270"/>
    </source>
</evidence>
<protein>
    <recommendedName>
        <fullName evidence="3">Deoxyribose-phosphate aldolase</fullName>
        <ecNumber evidence="3">4.1.2.4</ecNumber>
    </recommendedName>
</protein>
<evidence type="ECO:0000256" key="1">
    <source>
        <dbReference type="ARBA" id="ARBA00022490"/>
    </source>
</evidence>
<dbReference type="CDD" id="cd00959">
    <property type="entry name" value="DeoC"/>
    <property type="match status" value="1"/>
</dbReference>
<reference evidence="5" key="1">
    <citation type="submission" date="2015-10" db="EMBL/GenBank/DDBJ databases">
        <title>Genome of Paenibacillus bovis sp. nov.</title>
        <authorList>
            <person name="Wu Z."/>
            <person name="Gao C."/>
            <person name="Liu Z."/>
            <person name="Zheng H."/>
        </authorList>
    </citation>
    <scope>NUCLEOTIDE SEQUENCE [LARGE SCALE GENOMIC DNA]</scope>
    <source>
        <strain evidence="5">BD3526</strain>
    </source>
</reference>
<dbReference type="AlphaFoldDB" id="A0A172ZGN2"/>
<proteinExistence type="predicted"/>
<dbReference type="PIRSF" id="PIRSF001357">
    <property type="entry name" value="DeoC"/>
    <property type="match status" value="1"/>
</dbReference>
<gene>
    <name evidence="4" type="ORF">AR543_12545</name>
</gene>
<evidence type="ECO:0000313" key="4">
    <source>
        <dbReference type="EMBL" id="ANF96758.1"/>
    </source>
</evidence>
<dbReference type="InterPro" id="IPR013785">
    <property type="entry name" value="Aldolase_TIM"/>
</dbReference>
<dbReference type="SUPFAM" id="SSF51569">
    <property type="entry name" value="Aldolase"/>
    <property type="match status" value="1"/>
</dbReference>
<dbReference type="PANTHER" id="PTHR10889">
    <property type="entry name" value="DEOXYRIBOSE-PHOSPHATE ALDOLASE"/>
    <property type="match status" value="1"/>
</dbReference>
<dbReference type="GO" id="GO:0005737">
    <property type="term" value="C:cytoplasm"/>
    <property type="evidence" value="ECO:0007669"/>
    <property type="project" value="InterPro"/>
</dbReference>
<dbReference type="EC" id="4.1.2.4" evidence="3"/>
<dbReference type="STRING" id="1616788.AR543_12545"/>
<organism evidence="4 5">
    <name type="scientific">Paenibacillus bovis</name>
    <dbReference type="NCBI Taxonomy" id="1616788"/>
    <lineage>
        <taxon>Bacteria</taxon>
        <taxon>Bacillati</taxon>
        <taxon>Bacillota</taxon>
        <taxon>Bacilli</taxon>
        <taxon>Bacillales</taxon>
        <taxon>Paenibacillaceae</taxon>
        <taxon>Paenibacillus</taxon>
    </lineage>
</organism>
<dbReference type="GO" id="GO:0009264">
    <property type="term" value="P:deoxyribonucleotide catabolic process"/>
    <property type="evidence" value="ECO:0007669"/>
    <property type="project" value="UniProtKB-UniRule"/>
</dbReference>
<evidence type="ECO:0000313" key="5">
    <source>
        <dbReference type="Proteomes" id="UP000078148"/>
    </source>
</evidence>
<keyword evidence="1" id="KW-0963">Cytoplasm</keyword>